<gene>
    <name evidence="1" type="ORF">D0Z00_002581</name>
</gene>
<evidence type="ECO:0000313" key="1">
    <source>
        <dbReference type="EMBL" id="KAF5096994.1"/>
    </source>
</evidence>
<organism evidence="1 2">
    <name type="scientific">Geotrichum galactomycetum</name>
    <dbReference type="NCBI Taxonomy" id="27317"/>
    <lineage>
        <taxon>Eukaryota</taxon>
        <taxon>Fungi</taxon>
        <taxon>Dikarya</taxon>
        <taxon>Ascomycota</taxon>
        <taxon>Saccharomycotina</taxon>
        <taxon>Dipodascomycetes</taxon>
        <taxon>Dipodascales</taxon>
        <taxon>Dipodascaceae</taxon>
        <taxon>Geotrichum</taxon>
    </lineage>
</organism>
<dbReference type="Proteomes" id="UP000744676">
    <property type="component" value="Unassembled WGS sequence"/>
</dbReference>
<proteinExistence type="predicted"/>
<keyword evidence="2" id="KW-1185">Reference proteome</keyword>
<evidence type="ECO:0000313" key="2">
    <source>
        <dbReference type="Proteomes" id="UP000744676"/>
    </source>
</evidence>
<sequence length="211" mass="22886">MSNATTTTKNNAPQHDYSAVPINALESLRLRLTQLTHSLNSMQAQLKQATLPSWPALHSQFNVILKQLTSLSETIAHHADVLKRTVAYPLPEFPTLQQAGLLSTLLRKKPLPDVEEWITQGSEVWAKDVKIKLDEDFCKWASDEVATEVGKHEWQGFLTAAEIDAGEVDAGLRTGMIGGAAAGQATTPVAGGIRVEDLITVMAQGVPALKK</sequence>
<reference evidence="1 2" key="1">
    <citation type="journal article" date="2020" name="Front. Microbiol.">
        <title>Phenotypic and Genetic Characterization of the Cheese Ripening Yeast Geotrichum candidum.</title>
        <authorList>
            <person name="Perkins V."/>
            <person name="Vignola S."/>
            <person name="Lessard M.H."/>
            <person name="Plante P.L."/>
            <person name="Corbeil J."/>
            <person name="Dugat-Bony E."/>
            <person name="Frenette M."/>
            <person name="Labrie S."/>
        </authorList>
    </citation>
    <scope>NUCLEOTIDE SEQUENCE [LARGE SCALE GENOMIC DNA]</scope>
    <source>
        <strain evidence="1 2">LMA-1147</strain>
    </source>
</reference>
<accession>A0ACB6V3U2</accession>
<dbReference type="EMBL" id="QVQA01000076">
    <property type="protein sequence ID" value="KAF5096994.1"/>
    <property type="molecule type" value="Genomic_DNA"/>
</dbReference>
<name>A0ACB6V3U2_9ASCO</name>
<protein>
    <submittedName>
        <fullName evidence="1">Uncharacterized protein</fullName>
    </submittedName>
</protein>
<comment type="caution">
    <text evidence="1">The sequence shown here is derived from an EMBL/GenBank/DDBJ whole genome shotgun (WGS) entry which is preliminary data.</text>
</comment>